<evidence type="ECO:0000313" key="3">
    <source>
        <dbReference type="Proteomes" id="UP000703269"/>
    </source>
</evidence>
<evidence type="ECO:0000259" key="1">
    <source>
        <dbReference type="Pfam" id="PF00646"/>
    </source>
</evidence>
<dbReference type="EMBL" id="BPQB01000001">
    <property type="protein sequence ID" value="GJE84463.1"/>
    <property type="molecule type" value="Genomic_DNA"/>
</dbReference>
<keyword evidence="3" id="KW-1185">Reference proteome</keyword>
<dbReference type="InterPro" id="IPR036047">
    <property type="entry name" value="F-box-like_dom_sf"/>
</dbReference>
<comment type="caution">
    <text evidence="2">The sequence shown here is derived from an EMBL/GenBank/DDBJ whole genome shotgun (WGS) entry which is preliminary data.</text>
</comment>
<dbReference type="InterPro" id="IPR001810">
    <property type="entry name" value="F-box_dom"/>
</dbReference>
<dbReference type="CDD" id="cd09917">
    <property type="entry name" value="F-box_SF"/>
    <property type="match status" value="1"/>
</dbReference>
<dbReference type="SUPFAM" id="SSF81383">
    <property type="entry name" value="F-box domain"/>
    <property type="match status" value="1"/>
</dbReference>
<proteinExistence type="predicted"/>
<dbReference type="Gene3D" id="1.20.1280.50">
    <property type="match status" value="1"/>
</dbReference>
<gene>
    <name evidence="2" type="ORF">PsYK624_005390</name>
</gene>
<protein>
    <recommendedName>
        <fullName evidence="1">F-box domain-containing protein</fullName>
    </recommendedName>
</protein>
<sequence length="126" mass="14337">MPHLPIEVVDHCLSYLRHNPWEPEDAAPYSDRTRDLNSCSLVCRKWCSLAQSHLFHDFFFSFTKGAANFGGQNVVNQAVSDGEAPFVSEYPPTLETLPVFFRAYPHLASRIRAIFLFSDSLDLCNK</sequence>
<dbReference type="Proteomes" id="UP000703269">
    <property type="component" value="Unassembled WGS sequence"/>
</dbReference>
<dbReference type="Pfam" id="PF00646">
    <property type="entry name" value="F-box"/>
    <property type="match status" value="1"/>
</dbReference>
<dbReference type="AlphaFoldDB" id="A0A9P3L7Z2"/>
<name>A0A9P3L7Z2_9APHY</name>
<reference evidence="2 3" key="1">
    <citation type="submission" date="2021-08" db="EMBL/GenBank/DDBJ databases">
        <title>Draft Genome Sequence of Phanerochaete sordida strain YK-624.</title>
        <authorList>
            <person name="Mori T."/>
            <person name="Dohra H."/>
            <person name="Suzuki T."/>
            <person name="Kawagishi H."/>
            <person name="Hirai H."/>
        </authorList>
    </citation>
    <scope>NUCLEOTIDE SEQUENCE [LARGE SCALE GENOMIC DNA]</scope>
    <source>
        <strain evidence="2 3">YK-624</strain>
    </source>
</reference>
<evidence type="ECO:0000313" key="2">
    <source>
        <dbReference type="EMBL" id="GJE84463.1"/>
    </source>
</evidence>
<accession>A0A9P3L7Z2</accession>
<feature type="domain" description="F-box" evidence="1">
    <location>
        <begin position="33"/>
        <end position="56"/>
    </location>
</feature>
<organism evidence="2 3">
    <name type="scientific">Phanerochaete sordida</name>
    <dbReference type="NCBI Taxonomy" id="48140"/>
    <lineage>
        <taxon>Eukaryota</taxon>
        <taxon>Fungi</taxon>
        <taxon>Dikarya</taxon>
        <taxon>Basidiomycota</taxon>
        <taxon>Agaricomycotina</taxon>
        <taxon>Agaricomycetes</taxon>
        <taxon>Polyporales</taxon>
        <taxon>Phanerochaetaceae</taxon>
        <taxon>Phanerochaete</taxon>
    </lineage>
</organism>